<dbReference type="Gene3D" id="3.90.79.10">
    <property type="entry name" value="Nucleoside Triphosphate Pyrophosphohydrolase"/>
    <property type="match status" value="1"/>
</dbReference>
<dbReference type="Pfam" id="PF00293">
    <property type="entry name" value="NUDIX"/>
    <property type="match status" value="1"/>
</dbReference>
<evidence type="ECO:0000313" key="2">
    <source>
        <dbReference type="EMBL" id="CDH44986.1"/>
    </source>
</evidence>
<dbReference type="OrthoDB" id="5417595at2"/>
<feature type="domain" description="Nudix hydrolase" evidence="1">
    <location>
        <begin position="36"/>
        <end position="159"/>
    </location>
</feature>
<dbReference type="AlphaFoldDB" id="A0A7U7J3V8"/>
<name>A0A7U7J3V8_9GAMM</name>
<dbReference type="InterPro" id="IPR029401">
    <property type="entry name" value="Nudix_N"/>
</dbReference>
<evidence type="ECO:0000259" key="1">
    <source>
        <dbReference type="PROSITE" id="PS51462"/>
    </source>
</evidence>
<protein>
    <recommendedName>
        <fullName evidence="1">Nudix hydrolase domain-containing protein</fullName>
    </recommendedName>
</protein>
<dbReference type="EMBL" id="CBTK010000113">
    <property type="protein sequence ID" value="CDH44986.1"/>
    <property type="molecule type" value="Genomic_DNA"/>
</dbReference>
<dbReference type="PROSITE" id="PS51462">
    <property type="entry name" value="NUDIX"/>
    <property type="match status" value="1"/>
</dbReference>
<comment type="caution">
    <text evidence="2">The sequence shown here is derived from an EMBL/GenBank/DDBJ whole genome shotgun (WGS) entry which is preliminary data.</text>
</comment>
<reference evidence="2 3" key="1">
    <citation type="journal article" date="2014" name="ISME J.">
        <title>Candidatus Competibacter-lineage genomes retrieved from metagenomes reveal functional metabolic diversity.</title>
        <authorList>
            <person name="McIlroy S.J."/>
            <person name="Albertsen M."/>
            <person name="Andresen E.K."/>
            <person name="Saunders A.M."/>
            <person name="Kristiansen R."/>
            <person name="Stokholm-Bjerregaard M."/>
            <person name="Nielsen K.L."/>
            <person name="Nielsen P.H."/>
        </authorList>
    </citation>
    <scope>NUCLEOTIDE SEQUENCE [LARGE SCALE GENOMIC DNA]</scope>
    <source>
        <strain evidence="2 3">Run_B_J11</strain>
    </source>
</reference>
<organism evidence="2 3">
    <name type="scientific">Candidatus Contendobacter odensis Run_B_J11</name>
    <dbReference type="NCBI Taxonomy" id="1400861"/>
    <lineage>
        <taxon>Bacteria</taxon>
        <taxon>Pseudomonadati</taxon>
        <taxon>Pseudomonadota</taxon>
        <taxon>Gammaproteobacteria</taxon>
        <taxon>Candidatus Competibacteraceae</taxon>
        <taxon>Candidatus Contendibacter</taxon>
    </lineage>
</organism>
<dbReference type="Gene3D" id="2.20.70.10">
    <property type="match status" value="1"/>
</dbReference>
<sequence length="187" mass="21019">MKFCSQCGAPVGLSVPSGDNRPRHVCETCGTIHYQNPKIVAGCIPEWQGRILLCRRAIEPRYGLWTLPAGFMENGESAVAAALREAWEEAHAVVENPTLYGLYSLTHVSQVYLMFRGQLKDGAASPGEESLEVRLFAEDEIPWDELAFTVVRETLSQYFAERRSGGFSLHIGDIIRESDHQFRVRNY</sequence>
<dbReference type="PANTHER" id="PTHR43222:SF2">
    <property type="entry name" value="NUDIX HYDROLASE 23, CHLOROPLASTIC"/>
    <property type="match status" value="1"/>
</dbReference>
<dbReference type="Proteomes" id="UP000019184">
    <property type="component" value="Unassembled WGS sequence"/>
</dbReference>
<dbReference type="CDD" id="cd04511">
    <property type="entry name" value="NUDIX_Hydrolase"/>
    <property type="match status" value="1"/>
</dbReference>
<gene>
    <name evidence="2" type="ORF">BN874_200056</name>
</gene>
<keyword evidence="3" id="KW-1185">Reference proteome</keyword>
<proteinExistence type="predicted"/>
<dbReference type="SUPFAM" id="SSF55811">
    <property type="entry name" value="Nudix"/>
    <property type="match status" value="1"/>
</dbReference>
<dbReference type="InterPro" id="IPR015797">
    <property type="entry name" value="NUDIX_hydrolase-like_dom_sf"/>
</dbReference>
<dbReference type="InterPro" id="IPR000086">
    <property type="entry name" value="NUDIX_hydrolase_dom"/>
</dbReference>
<evidence type="ECO:0000313" key="3">
    <source>
        <dbReference type="Proteomes" id="UP000019184"/>
    </source>
</evidence>
<dbReference type="RefSeq" id="WP_034432180.1">
    <property type="nucleotide sequence ID" value="NZ_CBTK010000113.1"/>
</dbReference>
<dbReference type="Pfam" id="PF14803">
    <property type="entry name" value="Zn_ribbon_Nudix"/>
    <property type="match status" value="1"/>
</dbReference>
<dbReference type="PANTHER" id="PTHR43222">
    <property type="entry name" value="NUDIX HYDROLASE 23"/>
    <property type="match status" value="1"/>
</dbReference>
<accession>A0A7U7J3V8</accession>
<dbReference type="GO" id="GO:0003824">
    <property type="term" value="F:catalytic activity"/>
    <property type="evidence" value="ECO:0007669"/>
    <property type="project" value="UniProtKB-ARBA"/>
</dbReference>